<evidence type="ECO:0000256" key="13">
    <source>
        <dbReference type="ARBA" id="ARBA00031733"/>
    </source>
</evidence>
<feature type="domain" description="CEP76/DRC7 peptidase-like" evidence="16">
    <location>
        <begin position="162"/>
        <end position="203"/>
    </location>
</feature>
<keyword evidence="4" id="KW-0963">Cytoplasm</keyword>
<evidence type="ECO:0000313" key="19">
    <source>
        <dbReference type="Proteomes" id="UP000694845"/>
    </source>
</evidence>
<dbReference type="KEGG" id="aplc:110975240"/>
<dbReference type="GO" id="GO:0030154">
    <property type="term" value="P:cell differentiation"/>
    <property type="evidence" value="ECO:0007669"/>
    <property type="project" value="UniProtKB-KW"/>
</dbReference>
<dbReference type="InterPro" id="IPR056291">
    <property type="entry name" value="MORN_DRC7"/>
</dbReference>
<dbReference type="InterPro" id="IPR056290">
    <property type="entry name" value="CEPT76/DRC7_peptidase-like_dom"/>
</dbReference>
<sequence length="860" mass="101206">MEDIDEGPSIVVEAESVDQRGGGDEDTQSAVPSEALAAVEELKEELDQITLEPPKVDFMPTVQIDENLPSSYKENNNKEKLVLQYAENFRRQYVHLYRDRKPLLLCPLNECRVEKFVCTTIRPTLLPYHQLYDYDGCAEFVSDYITFEPLIHAIELPKTMVSPTKVLKTQRGNCFEISTLLCSLLLGTGYDAYVVCGYATRETTLCDEAREICPLLKMKNEVKKEEQKKEVKKYTVKPPKDLRSKFILKQEAREVEAQRKEEEKRRKEEEVKQEELEKPPDDELFGLRVHSWVLVLAGKREVPENFFIEPLTGNTFPTSHESFLGIESLWNNNNYWVNMQDCSNGCKDLIFDLGDCTRWEYMFPNNEKPVLEIPELEMDGLDLEDDEDEDKEEEKNLDMPTSWVDALELSLTDFQSRCPQGKKTLLYKRAKLEKFAHYLVRDGMVTRLSIFHDKELKDLIQVKEWFAHRKDMLDLRIHNHRTGIVTEYYKEGRQRHLKEHIYKAGSPGPETDRTMIFFHHARVDGLVKREETPLEMTEHFLERDDFLFYRHVTYGKRQRRLEPASTLPSSNPRPILKIVDRFHRNTAQPASEDIAELVFLISEDRIQLTFHHQDDKITASTRDFLKPANANDKGAILMYSPDMTSTFQVDPHQRSAKNLYIYNLLVSLVDQEDKTIASVRESEEEVREILNDRMTEESRSELEISVYDTERNEKAKQNRVERERLQMEEKKRREEMELDYLAPFLAQIGDPERLNRQQALKLKEDCLADLKQRLIDKANLIQARFEKETAELQKKQNWYQQNQVNMHKDDEEEYLAFCSEAMFRIHILELRLNRHKENAPHKYMALEQRLRTDSRLSEHF</sequence>
<feature type="domain" description="Dynein regulatory complex subunit 7 C-terminal" evidence="18">
    <location>
        <begin position="752"/>
        <end position="859"/>
    </location>
</feature>
<dbReference type="GO" id="GO:0030317">
    <property type="term" value="P:flagellated sperm motility"/>
    <property type="evidence" value="ECO:0007669"/>
    <property type="project" value="TreeGrafter"/>
</dbReference>
<evidence type="ECO:0000256" key="14">
    <source>
        <dbReference type="SAM" id="Coils"/>
    </source>
</evidence>
<dbReference type="GO" id="GO:0007283">
    <property type="term" value="P:spermatogenesis"/>
    <property type="evidence" value="ECO:0007669"/>
    <property type="project" value="UniProtKB-KW"/>
</dbReference>
<feature type="coiled-coil region" evidence="14">
    <location>
        <begin position="679"/>
        <end position="737"/>
    </location>
</feature>
<dbReference type="Pfam" id="PF24671">
    <property type="entry name" value="DRC7_C"/>
    <property type="match status" value="1"/>
</dbReference>
<comment type="similarity">
    <text evidence="2">Belongs to the DRC7 family.</text>
</comment>
<feature type="domain" description="Dynein regulatory complex subunit 7 MORN" evidence="17">
    <location>
        <begin position="419"/>
        <end position="705"/>
    </location>
</feature>
<evidence type="ECO:0000259" key="16">
    <source>
        <dbReference type="Pfam" id="PF24656"/>
    </source>
</evidence>
<keyword evidence="19" id="KW-1185">Reference proteome</keyword>
<evidence type="ECO:0000256" key="10">
    <source>
        <dbReference type="ARBA" id="ARBA00023212"/>
    </source>
</evidence>
<dbReference type="PANTHER" id="PTHR35249">
    <property type="entry name" value="DYNEIN REGULATORY COMPLEX SUBUNIT 7"/>
    <property type="match status" value="1"/>
</dbReference>
<evidence type="ECO:0000256" key="4">
    <source>
        <dbReference type="ARBA" id="ARBA00022490"/>
    </source>
</evidence>
<comment type="subcellular location">
    <subcellularLocation>
        <location evidence="1">Cytoplasm</location>
        <location evidence="1">Cytoskeleton</location>
        <location evidence="1">Flagellum axoneme</location>
    </subcellularLocation>
</comment>
<evidence type="ECO:0000256" key="2">
    <source>
        <dbReference type="ARBA" id="ARBA00010738"/>
    </source>
</evidence>
<keyword evidence="9" id="KW-0969">Cilium</keyword>
<dbReference type="OrthoDB" id="10262874at2759"/>
<keyword evidence="8 14" id="KW-0175">Coiled coil</keyword>
<dbReference type="RefSeq" id="XP_022083243.1">
    <property type="nucleotide sequence ID" value="XM_022227551.1"/>
</dbReference>
<keyword evidence="10" id="KW-0206">Cytoskeleton</keyword>
<dbReference type="InterPro" id="IPR056292">
    <property type="entry name" value="DRC7_C"/>
</dbReference>
<evidence type="ECO:0000259" key="17">
    <source>
        <dbReference type="Pfam" id="PF24667"/>
    </source>
</evidence>
<keyword evidence="7" id="KW-0744">Spermatogenesis</keyword>
<dbReference type="OMA" id="CRDDYIT"/>
<evidence type="ECO:0000256" key="12">
    <source>
        <dbReference type="ARBA" id="ARBA00031627"/>
    </source>
</evidence>
<evidence type="ECO:0000256" key="9">
    <source>
        <dbReference type="ARBA" id="ARBA00023069"/>
    </source>
</evidence>
<keyword evidence="5" id="KW-0221">Differentiation</keyword>
<dbReference type="CTD" id="84229"/>
<proteinExistence type="inferred from homology"/>
<evidence type="ECO:0000256" key="11">
    <source>
        <dbReference type="ARBA" id="ARBA00023273"/>
    </source>
</evidence>
<dbReference type="AlphaFoldDB" id="A0A8B7XQX6"/>
<dbReference type="GO" id="GO:0031514">
    <property type="term" value="C:motile cilium"/>
    <property type="evidence" value="ECO:0007669"/>
    <property type="project" value="TreeGrafter"/>
</dbReference>
<dbReference type="InterPro" id="IPR038765">
    <property type="entry name" value="Papain-like_cys_pep_sf"/>
</dbReference>
<name>A0A8B7XQX6_ACAPL</name>
<dbReference type="Proteomes" id="UP000694845">
    <property type="component" value="Unplaced"/>
</dbReference>
<dbReference type="PANTHER" id="PTHR35249:SF2">
    <property type="entry name" value="DYNEIN REGULATORY COMPLEX SUBUNIT 7"/>
    <property type="match status" value="1"/>
</dbReference>
<evidence type="ECO:0000256" key="1">
    <source>
        <dbReference type="ARBA" id="ARBA00004611"/>
    </source>
</evidence>
<evidence type="ECO:0000313" key="20">
    <source>
        <dbReference type="RefSeq" id="XP_022083243.1"/>
    </source>
</evidence>
<dbReference type="Pfam" id="PF24656">
    <property type="entry name" value="CEPT76_peptidase"/>
    <property type="match status" value="1"/>
</dbReference>
<dbReference type="InterPro" id="IPR033551">
    <property type="entry name" value="DRC7/lobo"/>
</dbReference>
<evidence type="ECO:0000256" key="7">
    <source>
        <dbReference type="ARBA" id="ARBA00022871"/>
    </source>
</evidence>
<protein>
    <recommendedName>
        <fullName evidence="3">Dynein regulatory complex subunit 7</fullName>
    </recommendedName>
    <alternativeName>
        <fullName evidence="12">Coiled-coil domain-containing protein 135</fullName>
    </alternativeName>
    <alternativeName>
        <fullName evidence="13">Coiled-coil domain-containing protein lobo homolog</fullName>
    </alternativeName>
</protein>
<organism evidence="19 20">
    <name type="scientific">Acanthaster planci</name>
    <name type="common">Crown-of-thorns starfish</name>
    <dbReference type="NCBI Taxonomy" id="133434"/>
    <lineage>
        <taxon>Eukaryota</taxon>
        <taxon>Metazoa</taxon>
        <taxon>Echinodermata</taxon>
        <taxon>Eleutherozoa</taxon>
        <taxon>Asterozoa</taxon>
        <taxon>Asteroidea</taxon>
        <taxon>Valvatacea</taxon>
        <taxon>Valvatida</taxon>
        <taxon>Acanthasteridae</taxon>
        <taxon>Acanthaster</taxon>
    </lineage>
</organism>
<reference evidence="20" key="1">
    <citation type="submission" date="2025-08" db="UniProtKB">
        <authorList>
            <consortium name="RefSeq"/>
        </authorList>
    </citation>
    <scope>IDENTIFICATION</scope>
</reference>
<gene>
    <name evidence="20" type="primary">LOC110975240</name>
</gene>
<dbReference type="GeneID" id="110975240"/>
<dbReference type="SUPFAM" id="SSF54001">
    <property type="entry name" value="Cysteine proteinases"/>
    <property type="match status" value="1"/>
</dbReference>
<evidence type="ECO:0000256" key="6">
    <source>
        <dbReference type="ARBA" id="ARBA00022846"/>
    </source>
</evidence>
<feature type="region of interest" description="Disordered" evidence="15">
    <location>
        <begin position="1"/>
        <end position="32"/>
    </location>
</feature>
<evidence type="ECO:0000256" key="5">
    <source>
        <dbReference type="ARBA" id="ARBA00022782"/>
    </source>
</evidence>
<dbReference type="Pfam" id="PF24667">
    <property type="entry name" value="MORN_DRC7"/>
    <property type="match status" value="1"/>
</dbReference>
<feature type="coiled-coil region" evidence="14">
    <location>
        <begin position="245"/>
        <end position="278"/>
    </location>
</feature>
<keyword evidence="6" id="KW-0282">Flagellum</keyword>
<evidence type="ECO:0000259" key="18">
    <source>
        <dbReference type="Pfam" id="PF24671"/>
    </source>
</evidence>
<evidence type="ECO:0000256" key="15">
    <source>
        <dbReference type="SAM" id="MobiDB-lite"/>
    </source>
</evidence>
<keyword evidence="11" id="KW-0966">Cell projection</keyword>
<accession>A0A8B7XQX6</accession>
<evidence type="ECO:0000256" key="8">
    <source>
        <dbReference type="ARBA" id="ARBA00023054"/>
    </source>
</evidence>
<evidence type="ECO:0000256" key="3">
    <source>
        <dbReference type="ARBA" id="ARBA00021303"/>
    </source>
</evidence>